<keyword evidence="2 6" id="KW-0436">Ligase</keyword>
<comment type="similarity">
    <text evidence="1">Belongs to the ATP-dependent AMP-binding enzyme family.</text>
</comment>
<evidence type="ECO:0000256" key="3">
    <source>
        <dbReference type="SAM" id="Phobius"/>
    </source>
</evidence>
<dbReference type="InterPro" id="IPR045851">
    <property type="entry name" value="AMP-bd_C_sf"/>
</dbReference>
<evidence type="ECO:0000256" key="2">
    <source>
        <dbReference type="ARBA" id="ARBA00022598"/>
    </source>
</evidence>
<feature type="domain" description="AMP-binding enzyme C-terminal" evidence="5">
    <location>
        <begin position="442"/>
        <end position="517"/>
    </location>
</feature>
<keyword evidence="3" id="KW-0472">Membrane</keyword>
<evidence type="ECO:0000313" key="6">
    <source>
        <dbReference type="EMBL" id="HIR08770.1"/>
    </source>
</evidence>
<dbReference type="InterPro" id="IPR000873">
    <property type="entry name" value="AMP-dep_synth/lig_dom"/>
</dbReference>
<gene>
    <name evidence="6" type="ORF">IAA70_00035</name>
</gene>
<name>A0A9D1D661_9FIRM</name>
<dbReference type="PANTHER" id="PTHR43201">
    <property type="entry name" value="ACYL-COA SYNTHETASE"/>
    <property type="match status" value="1"/>
</dbReference>
<dbReference type="InterPro" id="IPR025110">
    <property type="entry name" value="AMP-bd_C"/>
</dbReference>
<reference evidence="6" key="1">
    <citation type="submission" date="2020-10" db="EMBL/GenBank/DDBJ databases">
        <authorList>
            <person name="Gilroy R."/>
        </authorList>
    </citation>
    <scope>NUCLEOTIDE SEQUENCE</scope>
    <source>
        <strain evidence="6">ChiHjej9B8-7071</strain>
    </source>
</reference>
<dbReference type="AlphaFoldDB" id="A0A9D1D661"/>
<sequence length="533" mass="58821">MRKDQMYPLGEVSSGGQTYRAYQMPFQNLFETLEATALRFPDKVGLIDPARQITYRDLRREVELFAAYLAGACGIGRGDRVAICMVNSIDFAVAFYGALKLGAAAVSLNSKLSGDEMAFILRDSEARCLVVDTRWYPKVEPKLPETDVRHTLFCQVLPAGSGFGTYLSQAADWPVPETVRDDSLPGNIMYTSGTTGKPKGAVMTHFNLMQGMYAYVVEGDLDDAERTVISVPVFHITGLNCLLTVFLFLGALAVLVPYFHAEDVLDQMVRYRATHIHAVATVFILLEAAMQNRGDLTDLRAALCGGGFISRETIARFCRKAPNCKFHPVYGMTETAGAGTFFPGHCLDSEIVDSCGKVNANCEIRILDDNDQPVPTGTSGEICFRGAFVIARYLRPEGNAAIRDGWLHSGDIGCFDEQGYLYIKDRKKDMINRGGEKVFSLEVENVIMEYGGIKQAVVFAVDDSLYGEVPAAVVIPEAGVEVDPEALRNYLREHLAHYKVPVYLEVRTGVPVTASGKVPKFLLRQEFNEKYAK</sequence>
<dbReference type="GO" id="GO:0006631">
    <property type="term" value="P:fatty acid metabolic process"/>
    <property type="evidence" value="ECO:0007669"/>
    <property type="project" value="TreeGrafter"/>
</dbReference>
<feature type="domain" description="AMP-dependent synthetase/ligase" evidence="4">
    <location>
        <begin position="33"/>
        <end position="394"/>
    </location>
</feature>
<proteinExistence type="inferred from homology"/>
<organism evidence="6 7">
    <name type="scientific">Candidatus Avoscillospira stercoripullorum</name>
    <dbReference type="NCBI Taxonomy" id="2840709"/>
    <lineage>
        <taxon>Bacteria</taxon>
        <taxon>Bacillati</taxon>
        <taxon>Bacillota</taxon>
        <taxon>Clostridia</taxon>
        <taxon>Eubacteriales</taxon>
        <taxon>Oscillospiraceae</taxon>
        <taxon>Oscillospiraceae incertae sedis</taxon>
        <taxon>Candidatus Avoscillospira</taxon>
    </lineage>
</organism>
<reference evidence="6" key="2">
    <citation type="journal article" date="2021" name="PeerJ">
        <title>Extensive microbial diversity within the chicken gut microbiome revealed by metagenomics and culture.</title>
        <authorList>
            <person name="Gilroy R."/>
            <person name="Ravi A."/>
            <person name="Getino M."/>
            <person name="Pursley I."/>
            <person name="Horton D.L."/>
            <person name="Alikhan N.F."/>
            <person name="Baker D."/>
            <person name="Gharbi K."/>
            <person name="Hall N."/>
            <person name="Watson M."/>
            <person name="Adriaenssens E.M."/>
            <person name="Foster-Nyarko E."/>
            <person name="Jarju S."/>
            <person name="Secka A."/>
            <person name="Antonio M."/>
            <person name="Oren A."/>
            <person name="Chaudhuri R.R."/>
            <person name="La Ragione R."/>
            <person name="Hildebrand F."/>
            <person name="Pallen M.J."/>
        </authorList>
    </citation>
    <scope>NUCLEOTIDE SEQUENCE</scope>
    <source>
        <strain evidence="6">ChiHjej9B8-7071</strain>
    </source>
</reference>
<dbReference type="PANTHER" id="PTHR43201:SF5">
    <property type="entry name" value="MEDIUM-CHAIN ACYL-COA LIGASE ACSF2, MITOCHONDRIAL"/>
    <property type="match status" value="1"/>
</dbReference>
<dbReference type="EMBL" id="DVGD01000002">
    <property type="protein sequence ID" value="HIR08770.1"/>
    <property type="molecule type" value="Genomic_DNA"/>
</dbReference>
<evidence type="ECO:0000259" key="4">
    <source>
        <dbReference type="Pfam" id="PF00501"/>
    </source>
</evidence>
<dbReference type="SUPFAM" id="SSF56801">
    <property type="entry name" value="Acetyl-CoA synthetase-like"/>
    <property type="match status" value="1"/>
</dbReference>
<accession>A0A9D1D661</accession>
<evidence type="ECO:0000259" key="5">
    <source>
        <dbReference type="Pfam" id="PF13193"/>
    </source>
</evidence>
<dbReference type="GO" id="GO:0031956">
    <property type="term" value="F:medium-chain fatty acid-CoA ligase activity"/>
    <property type="evidence" value="ECO:0007669"/>
    <property type="project" value="TreeGrafter"/>
</dbReference>
<comment type="caution">
    <text evidence="6">The sequence shown here is derived from an EMBL/GenBank/DDBJ whole genome shotgun (WGS) entry which is preliminary data.</text>
</comment>
<dbReference type="Pfam" id="PF13193">
    <property type="entry name" value="AMP-binding_C"/>
    <property type="match status" value="1"/>
</dbReference>
<protein>
    <submittedName>
        <fullName evidence="6">Acyl--CoA ligase</fullName>
    </submittedName>
</protein>
<dbReference type="PROSITE" id="PS00455">
    <property type="entry name" value="AMP_BINDING"/>
    <property type="match status" value="1"/>
</dbReference>
<dbReference type="Proteomes" id="UP000824258">
    <property type="component" value="Unassembled WGS sequence"/>
</dbReference>
<dbReference type="Gene3D" id="3.30.300.30">
    <property type="match status" value="1"/>
</dbReference>
<dbReference type="InterPro" id="IPR020845">
    <property type="entry name" value="AMP-binding_CS"/>
</dbReference>
<keyword evidence="3" id="KW-0812">Transmembrane</keyword>
<feature type="transmembrane region" description="Helical" evidence="3">
    <location>
        <begin position="239"/>
        <end position="259"/>
    </location>
</feature>
<keyword evidence="3" id="KW-1133">Transmembrane helix</keyword>
<evidence type="ECO:0000256" key="1">
    <source>
        <dbReference type="ARBA" id="ARBA00006432"/>
    </source>
</evidence>
<dbReference type="Pfam" id="PF00501">
    <property type="entry name" value="AMP-binding"/>
    <property type="match status" value="1"/>
</dbReference>
<dbReference type="InterPro" id="IPR042099">
    <property type="entry name" value="ANL_N_sf"/>
</dbReference>
<dbReference type="Gene3D" id="3.40.50.12780">
    <property type="entry name" value="N-terminal domain of ligase-like"/>
    <property type="match status" value="1"/>
</dbReference>
<evidence type="ECO:0000313" key="7">
    <source>
        <dbReference type="Proteomes" id="UP000824258"/>
    </source>
</evidence>